<dbReference type="PANTHER" id="PTHR43022:SF1">
    <property type="entry name" value="PROTEIN SMF"/>
    <property type="match status" value="1"/>
</dbReference>
<organism evidence="5 6">
    <name type="scientific">Celerinatantimonas diazotrophica</name>
    <dbReference type="NCBI Taxonomy" id="412034"/>
    <lineage>
        <taxon>Bacteria</taxon>
        <taxon>Pseudomonadati</taxon>
        <taxon>Pseudomonadota</taxon>
        <taxon>Gammaproteobacteria</taxon>
        <taxon>Celerinatantimonadaceae</taxon>
        <taxon>Celerinatantimonas</taxon>
    </lineage>
</organism>
<dbReference type="GO" id="GO:0009294">
    <property type="term" value="P:DNA-mediated transformation"/>
    <property type="evidence" value="ECO:0007669"/>
    <property type="project" value="InterPro"/>
</dbReference>
<comment type="similarity">
    <text evidence="1">Belongs to the DprA/Smf family.</text>
</comment>
<feature type="domain" description="DprA winged helix" evidence="3">
    <location>
        <begin position="312"/>
        <end position="358"/>
    </location>
</feature>
<dbReference type="Pfam" id="PF17782">
    <property type="entry name" value="WHD_DprA"/>
    <property type="match status" value="1"/>
</dbReference>
<dbReference type="Gene3D" id="1.10.10.10">
    <property type="entry name" value="Winged helix-like DNA-binding domain superfamily/Winged helix DNA-binding domain"/>
    <property type="match status" value="1"/>
</dbReference>
<evidence type="ECO:0000259" key="4">
    <source>
        <dbReference type="Pfam" id="PF25317"/>
    </source>
</evidence>
<dbReference type="PANTHER" id="PTHR43022">
    <property type="entry name" value="PROTEIN SMF"/>
    <property type="match status" value="1"/>
</dbReference>
<evidence type="ECO:0000259" key="2">
    <source>
        <dbReference type="Pfam" id="PF02481"/>
    </source>
</evidence>
<dbReference type="NCBIfam" id="TIGR00732">
    <property type="entry name" value="dprA"/>
    <property type="match status" value="1"/>
</dbReference>
<evidence type="ECO:0000313" key="6">
    <source>
        <dbReference type="Proteomes" id="UP000295565"/>
    </source>
</evidence>
<feature type="domain" description="Smf/DprA SAM" evidence="4">
    <location>
        <begin position="9"/>
        <end position="58"/>
    </location>
</feature>
<dbReference type="OrthoDB" id="9785707at2"/>
<dbReference type="Gene3D" id="3.40.50.450">
    <property type="match status" value="1"/>
</dbReference>
<name>A0A4R1J798_9GAMM</name>
<dbReference type="InterPro" id="IPR057666">
    <property type="entry name" value="DrpA_SLOG"/>
</dbReference>
<dbReference type="Proteomes" id="UP000295565">
    <property type="component" value="Unassembled WGS sequence"/>
</dbReference>
<dbReference type="AlphaFoldDB" id="A0A4R1J798"/>
<dbReference type="Pfam" id="PF25317">
    <property type="entry name" value="SAM_SMF"/>
    <property type="match status" value="1"/>
</dbReference>
<evidence type="ECO:0000259" key="3">
    <source>
        <dbReference type="Pfam" id="PF17782"/>
    </source>
</evidence>
<sequence>MNDSNSSDVILRLSAVPGIGPKKLSKLLSHLDMDDLDQLDSERLGKYGFNSRQIQAYLVGCLELEKARRWQQASCNHHIVTLADSTYPMRLKQIVAPPPVLFVVGSVDCLCQLQIAIVGSRQAGVVAKQQVSHIAAQLAECGIVITSGLALGIDGAAHQGALEKGRTIAVMGTGCDRIYPARHRHLAQQISEAGALVSEFFPGTAANAQHFPRRNRVISALSVGVVVSEAALKSGSLITAHYALEQNRELFAIPGNIDNPLTEGPHRLIQDGAKLITSAADILEEVIPISPDILDKTALPSDNSCQQQLPTGGLLDNVGYETTSIDQIVERSLLPVEQVVGELIELEMSGFIAVVPGGYVRLRRNP</sequence>
<proteinExistence type="inferred from homology"/>
<dbReference type="InterPro" id="IPR057338">
    <property type="entry name" value="DprA_SAM"/>
</dbReference>
<comment type="caution">
    <text evidence="5">The sequence shown here is derived from an EMBL/GenBank/DDBJ whole genome shotgun (WGS) entry which is preliminary data.</text>
</comment>
<protein>
    <submittedName>
        <fullName evidence="5">DNA processing protein</fullName>
    </submittedName>
</protein>
<feature type="domain" description="Smf/DprA SLOG" evidence="2">
    <location>
        <begin position="79"/>
        <end position="286"/>
    </location>
</feature>
<dbReference type="InterPro" id="IPR003488">
    <property type="entry name" value="DprA"/>
</dbReference>
<dbReference type="InterPro" id="IPR041614">
    <property type="entry name" value="DprA_WH"/>
</dbReference>
<dbReference type="EMBL" id="SMGD01000019">
    <property type="protein sequence ID" value="TCK46309.1"/>
    <property type="molecule type" value="Genomic_DNA"/>
</dbReference>
<keyword evidence="6" id="KW-1185">Reference proteome</keyword>
<gene>
    <name evidence="5" type="ORF">EV690_3585</name>
</gene>
<reference evidence="5 6" key="1">
    <citation type="submission" date="2019-03" db="EMBL/GenBank/DDBJ databases">
        <title>Genomic Encyclopedia of Type Strains, Phase IV (KMG-IV): sequencing the most valuable type-strain genomes for metagenomic binning, comparative biology and taxonomic classification.</title>
        <authorList>
            <person name="Goeker M."/>
        </authorList>
    </citation>
    <scope>NUCLEOTIDE SEQUENCE [LARGE SCALE GENOMIC DNA]</scope>
    <source>
        <strain evidence="5 6">DSM 18577</strain>
    </source>
</reference>
<evidence type="ECO:0000313" key="5">
    <source>
        <dbReference type="EMBL" id="TCK46309.1"/>
    </source>
</evidence>
<evidence type="ECO:0000256" key="1">
    <source>
        <dbReference type="ARBA" id="ARBA00006525"/>
    </source>
</evidence>
<dbReference type="Pfam" id="PF02481">
    <property type="entry name" value="DNA_processg_A"/>
    <property type="match status" value="1"/>
</dbReference>
<accession>A0A4R1J798</accession>
<dbReference type="RefSeq" id="WP_131914321.1">
    <property type="nucleotide sequence ID" value="NZ_OU594967.1"/>
</dbReference>
<dbReference type="InterPro" id="IPR036388">
    <property type="entry name" value="WH-like_DNA-bd_sf"/>
</dbReference>
<dbReference type="SUPFAM" id="SSF102405">
    <property type="entry name" value="MCP/YpsA-like"/>
    <property type="match status" value="1"/>
</dbReference>